<name>J0XEI7_9ACTO</name>
<dbReference type="InterPro" id="IPR036291">
    <property type="entry name" value="NAD(P)-bd_dom_sf"/>
</dbReference>
<dbReference type="GO" id="GO:0016616">
    <property type="term" value="F:oxidoreductase activity, acting on the CH-OH group of donors, NAD or NADP as acceptor"/>
    <property type="evidence" value="ECO:0007669"/>
    <property type="project" value="TreeGrafter"/>
</dbReference>
<sequence>MDSKMSSKISSDRNYFDLTGQVALVTGCSSGIGIQMAKALASAGANIVAVARRVDRLEAVAKEIAEEFGVKALPVHCDVRDTASVESAVDAALEEFGRLDIVINNAGTGSFGPAEDLTDEQFDTEVDIDLYGIFRVSRAAAKKAMIPAGYGRIINVASMYGMVGSNVAGMAAYHAAKGGAVNMTRALGAEWAKYGITVNALCPGYFYSELTTDVLDDEDTGSAFRSMIPLDRFGKEGELDTAILFLASKASGYVVGAPILVDGGYSAI</sequence>
<evidence type="ECO:0000313" key="4">
    <source>
        <dbReference type="Proteomes" id="UP000002941"/>
    </source>
</evidence>
<organism evidence="3 4">
    <name type="scientific">Actinomyces massiliensis F0489</name>
    <dbReference type="NCBI Taxonomy" id="1125718"/>
    <lineage>
        <taxon>Bacteria</taxon>
        <taxon>Bacillati</taxon>
        <taxon>Actinomycetota</taxon>
        <taxon>Actinomycetes</taxon>
        <taxon>Actinomycetales</taxon>
        <taxon>Actinomycetaceae</taxon>
        <taxon>Actinomyces</taxon>
    </lineage>
</organism>
<dbReference type="InterPro" id="IPR002347">
    <property type="entry name" value="SDR_fam"/>
</dbReference>
<dbReference type="Pfam" id="PF13561">
    <property type="entry name" value="adh_short_C2"/>
    <property type="match status" value="1"/>
</dbReference>
<gene>
    <name evidence="3" type="ORF">HMPREF1318_1211</name>
</gene>
<dbReference type="eggNOG" id="COG1028">
    <property type="taxonomic scope" value="Bacteria"/>
</dbReference>
<dbReference type="EMBL" id="AKFT01000032">
    <property type="protein sequence ID" value="EJF47111.1"/>
    <property type="molecule type" value="Genomic_DNA"/>
</dbReference>
<evidence type="ECO:0000256" key="1">
    <source>
        <dbReference type="ARBA" id="ARBA00006484"/>
    </source>
</evidence>
<dbReference type="GO" id="GO:0048038">
    <property type="term" value="F:quinone binding"/>
    <property type="evidence" value="ECO:0007669"/>
    <property type="project" value="TreeGrafter"/>
</dbReference>
<protein>
    <submittedName>
        <fullName evidence="3">KR domain protein</fullName>
    </submittedName>
</protein>
<dbReference type="AlphaFoldDB" id="J0XEI7"/>
<dbReference type="PROSITE" id="PS51257">
    <property type="entry name" value="PROKAR_LIPOPROTEIN"/>
    <property type="match status" value="1"/>
</dbReference>
<dbReference type="GO" id="GO:0006633">
    <property type="term" value="P:fatty acid biosynthetic process"/>
    <property type="evidence" value="ECO:0007669"/>
    <property type="project" value="TreeGrafter"/>
</dbReference>
<keyword evidence="4" id="KW-1185">Reference proteome</keyword>
<keyword evidence="2" id="KW-0560">Oxidoreductase</keyword>
<comment type="similarity">
    <text evidence="1">Belongs to the short-chain dehydrogenases/reductases (SDR) family.</text>
</comment>
<dbReference type="PATRIC" id="fig|1125718.3.peg.480"/>
<dbReference type="Proteomes" id="UP000002941">
    <property type="component" value="Unassembled WGS sequence"/>
</dbReference>
<evidence type="ECO:0000256" key="2">
    <source>
        <dbReference type="ARBA" id="ARBA00023002"/>
    </source>
</evidence>
<dbReference type="FunFam" id="3.40.50.720:FF:000084">
    <property type="entry name" value="Short-chain dehydrogenase reductase"/>
    <property type="match status" value="1"/>
</dbReference>
<dbReference type="PANTHER" id="PTHR42760">
    <property type="entry name" value="SHORT-CHAIN DEHYDROGENASES/REDUCTASES FAMILY MEMBER"/>
    <property type="match status" value="1"/>
</dbReference>
<proteinExistence type="inferred from homology"/>
<reference evidence="3 4" key="1">
    <citation type="submission" date="2012-05" db="EMBL/GenBank/DDBJ databases">
        <authorList>
            <person name="Harkins D.M."/>
            <person name="Madupu R."/>
            <person name="Durkin A.S."/>
            <person name="Torralba M."/>
            <person name="Methe B."/>
            <person name="Sutton G.G."/>
            <person name="Nelson K.E."/>
        </authorList>
    </citation>
    <scope>NUCLEOTIDE SEQUENCE [LARGE SCALE GENOMIC DNA]</scope>
    <source>
        <strain evidence="3 4">F0489</strain>
    </source>
</reference>
<dbReference type="Gene3D" id="3.40.50.720">
    <property type="entry name" value="NAD(P)-binding Rossmann-like Domain"/>
    <property type="match status" value="1"/>
</dbReference>
<dbReference type="PRINTS" id="PR00081">
    <property type="entry name" value="GDHRDH"/>
</dbReference>
<comment type="caution">
    <text evidence="3">The sequence shown here is derived from an EMBL/GenBank/DDBJ whole genome shotgun (WGS) entry which is preliminary data.</text>
</comment>
<dbReference type="PRINTS" id="PR00080">
    <property type="entry name" value="SDRFAMILY"/>
</dbReference>
<dbReference type="OrthoDB" id="3189729at2"/>
<evidence type="ECO:0000313" key="3">
    <source>
        <dbReference type="EMBL" id="EJF47111.1"/>
    </source>
</evidence>
<dbReference type="SUPFAM" id="SSF51735">
    <property type="entry name" value="NAD(P)-binding Rossmann-fold domains"/>
    <property type="match status" value="1"/>
</dbReference>
<accession>J0XEI7</accession>
<dbReference type="PANTHER" id="PTHR42760:SF133">
    <property type="entry name" value="3-OXOACYL-[ACYL-CARRIER-PROTEIN] REDUCTASE"/>
    <property type="match status" value="1"/>
</dbReference>